<evidence type="ECO:0000256" key="1">
    <source>
        <dbReference type="ARBA" id="ARBA00001971"/>
    </source>
</evidence>
<evidence type="ECO:0000256" key="13">
    <source>
        <dbReference type="ARBA" id="ARBA00023136"/>
    </source>
</evidence>
<evidence type="ECO:0000256" key="6">
    <source>
        <dbReference type="ARBA" id="ARBA00022723"/>
    </source>
</evidence>
<dbReference type="InterPro" id="IPR001128">
    <property type="entry name" value="Cyt_P450"/>
</dbReference>
<evidence type="ECO:0000256" key="9">
    <source>
        <dbReference type="ARBA" id="ARBA00022989"/>
    </source>
</evidence>
<dbReference type="Proteomes" id="UP000326198">
    <property type="component" value="Unassembled WGS sequence"/>
</dbReference>
<keyword evidence="26" id="KW-1185">Reference proteome</keyword>
<dbReference type="PROSITE" id="PS00086">
    <property type="entry name" value="CYTOCHROME_P450"/>
    <property type="match status" value="1"/>
</dbReference>
<dbReference type="PRINTS" id="PR00465">
    <property type="entry name" value="EP450IV"/>
</dbReference>
<proteinExistence type="inferred from homology"/>
<keyword evidence="7" id="KW-0256">Endoplasmic reticulum</keyword>
<dbReference type="Gene3D" id="1.10.630.10">
    <property type="entry name" value="Cytochrome P450"/>
    <property type="match status" value="1"/>
</dbReference>
<dbReference type="EC" id="1.14.14.125" evidence="18"/>
<feature type="binding site" description="axial binding residue" evidence="23">
    <location>
        <position position="453"/>
    </location>
    <ligand>
        <name>heme</name>
        <dbReference type="ChEBI" id="CHEBI:30413"/>
    </ligand>
    <ligandPart>
        <name>Fe</name>
        <dbReference type="ChEBI" id="CHEBI:18248"/>
    </ligandPart>
</feature>
<dbReference type="GO" id="GO:0005506">
    <property type="term" value="F:iron ion binding"/>
    <property type="evidence" value="ECO:0007669"/>
    <property type="project" value="InterPro"/>
</dbReference>
<name>A0A5N7ATB9_9EURO</name>
<dbReference type="OrthoDB" id="1844152at2759"/>
<evidence type="ECO:0000256" key="24">
    <source>
        <dbReference type="RuleBase" id="RU000461"/>
    </source>
</evidence>
<evidence type="ECO:0000256" key="4">
    <source>
        <dbReference type="ARBA" id="ARBA00022617"/>
    </source>
</evidence>
<organism evidence="25 26">
    <name type="scientific">Aspergillus bertholletiae</name>
    <dbReference type="NCBI Taxonomy" id="1226010"/>
    <lineage>
        <taxon>Eukaryota</taxon>
        <taxon>Fungi</taxon>
        <taxon>Dikarya</taxon>
        <taxon>Ascomycota</taxon>
        <taxon>Pezizomycotina</taxon>
        <taxon>Eurotiomycetes</taxon>
        <taxon>Eurotiomycetidae</taxon>
        <taxon>Eurotiales</taxon>
        <taxon>Aspergillaceae</taxon>
        <taxon>Aspergillus</taxon>
        <taxon>Aspergillus subgen. Circumdati</taxon>
    </lineage>
</organism>
<evidence type="ECO:0000256" key="22">
    <source>
        <dbReference type="ARBA" id="ARBA00082945"/>
    </source>
</evidence>
<dbReference type="EC" id="1.14.14.124" evidence="17"/>
<evidence type="ECO:0000256" key="5">
    <source>
        <dbReference type="ARBA" id="ARBA00022692"/>
    </source>
</evidence>
<keyword evidence="5" id="KW-0812">Transmembrane</keyword>
<evidence type="ECO:0000313" key="25">
    <source>
        <dbReference type="EMBL" id="KAE8373091.1"/>
    </source>
</evidence>
<dbReference type="EMBL" id="ML736328">
    <property type="protein sequence ID" value="KAE8373091.1"/>
    <property type="molecule type" value="Genomic_DNA"/>
</dbReference>
<dbReference type="AlphaFoldDB" id="A0A5N7ATB9"/>
<comment type="similarity">
    <text evidence="3 24">Belongs to the cytochrome P450 family.</text>
</comment>
<dbReference type="InterPro" id="IPR036396">
    <property type="entry name" value="Cyt_P450_sf"/>
</dbReference>
<accession>A0A5N7ATB9</accession>
<keyword evidence="12 24" id="KW-0503">Monooxygenase</keyword>
<dbReference type="GO" id="GO:0016705">
    <property type="term" value="F:oxidoreductase activity, acting on paired donors, with incorporation or reduction of molecular oxygen"/>
    <property type="evidence" value="ECO:0007669"/>
    <property type="project" value="InterPro"/>
</dbReference>
<dbReference type="PANTHER" id="PTHR46206">
    <property type="entry name" value="CYTOCHROME P450"/>
    <property type="match status" value="1"/>
</dbReference>
<keyword evidence="13" id="KW-0472">Membrane</keyword>
<evidence type="ECO:0000256" key="8">
    <source>
        <dbReference type="ARBA" id="ARBA00022968"/>
    </source>
</evidence>
<evidence type="ECO:0000256" key="17">
    <source>
        <dbReference type="ARBA" id="ARBA00066328"/>
    </source>
</evidence>
<sequence length="522" mass="59384">MSILTDFLESHYIFQGVAVALTLIFASNFYRELTDDLPYRKIPLVGRSRWEVSNAKAKKLFVTSAKDLITQGFSQGRTVFQIMFSAGPTIVLHPRYIDELKNHPHLNFNQAVKKSFFSAAIPGFEPFGKERQDIVVDVFSNAFILSVGQLTIPLSKETAAVLTDKLPISDEWRPFIFGQEIPSIVARISSLVFLGEKICRNETWLNVSVNYTIDAFNAARRLRDWPAISRQFVHWFMPSMQKLRQHEKVAAEIIQQEIIKRDLIREGKLPEENSPRTHEDAIDWFREVAAGRPYDEAIVQIGLSLAAIHTTSNLLTNVMYDLTAHPEYIQPLRDEIKAIINQDGILKKTSLTKMKLMDSVMKESQRINPVSIASLNRVATEEIELSDGIRIPKGARTVMSTHVMRDEAIYPNAMVYDGFRFYNKRQVPGSEHRHQFVTTSADHLGFGHGVHACPGRFFANNEIKILLAHLLMKYDWKFADHVERPKSILHGIEILCNPTVKLLYKSRQPEIDLSALGEGTLA</sequence>
<evidence type="ECO:0000256" key="12">
    <source>
        <dbReference type="ARBA" id="ARBA00023033"/>
    </source>
</evidence>
<keyword evidence="6 23" id="KW-0479">Metal-binding</keyword>
<evidence type="ECO:0000256" key="18">
    <source>
        <dbReference type="ARBA" id="ARBA00066329"/>
    </source>
</evidence>
<evidence type="ECO:0000256" key="20">
    <source>
        <dbReference type="ARBA" id="ARBA00079237"/>
    </source>
</evidence>
<evidence type="ECO:0000256" key="14">
    <source>
        <dbReference type="ARBA" id="ARBA00050755"/>
    </source>
</evidence>
<dbReference type="Pfam" id="PF00067">
    <property type="entry name" value="p450"/>
    <property type="match status" value="1"/>
</dbReference>
<keyword evidence="11 23" id="KW-0408">Iron</keyword>
<dbReference type="SUPFAM" id="SSF48264">
    <property type="entry name" value="Cytochrome P450"/>
    <property type="match status" value="1"/>
</dbReference>
<protein>
    <recommendedName>
        <fullName evidence="19">Dihydromonacolin L monooxygenase LovA</fullName>
        <ecNumber evidence="17">1.14.14.124</ecNumber>
        <ecNumber evidence="18">1.14.14.125</ecNumber>
    </recommendedName>
    <alternativeName>
        <fullName evidence="21">Dihydromonacolin L hydroxylase</fullName>
    </alternativeName>
    <alternativeName>
        <fullName evidence="22">Lovastatin biosynthesis cluster protein A</fullName>
    </alternativeName>
    <alternativeName>
        <fullName evidence="20">Monacolin L hydroxylase</fullName>
    </alternativeName>
</protein>
<keyword evidence="4 23" id="KW-0349">Heme</keyword>
<gene>
    <name evidence="25" type="ORF">BDV26DRAFT_301327</name>
</gene>
<evidence type="ECO:0000256" key="15">
    <source>
        <dbReference type="ARBA" id="ARBA00051212"/>
    </source>
</evidence>
<evidence type="ECO:0000256" key="10">
    <source>
        <dbReference type="ARBA" id="ARBA00023002"/>
    </source>
</evidence>
<evidence type="ECO:0000256" key="3">
    <source>
        <dbReference type="ARBA" id="ARBA00010617"/>
    </source>
</evidence>
<evidence type="ECO:0000256" key="7">
    <source>
        <dbReference type="ARBA" id="ARBA00022824"/>
    </source>
</evidence>
<comment type="catalytic activity">
    <reaction evidence="15">
        <text>monacolin L carboxylate + reduced [NADPH--hemoprotein reductase] + O2 = monacolin J carboxylate + oxidized [NADPH--hemoprotein reductase] + H2O + H(+)</text>
        <dbReference type="Rhea" id="RHEA:29599"/>
        <dbReference type="Rhea" id="RHEA-COMP:11964"/>
        <dbReference type="Rhea" id="RHEA-COMP:11965"/>
        <dbReference type="ChEBI" id="CHEBI:15377"/>
        <dbReference type="ChEBI" id="CHEBI:15378"/>
        <dbReference type="ChEBI" id="CHEBI:15379"/>
        <dbReference type="ChEBI" id="CHEBI:57618"/>
        <dbReference type="ChEBI" id="CHEBI:58210"/>
        <dbReference type="ChEBI" id="CHEBI:79035"/>
        <dbReference type="ChEBI" id="CHEBI:79044"/>
        <dbReference type="EC" id="1.14.14.125"/>
    </reaction>
    <physiologicalReaction direction="left-to-right" evidence="15">
        <dbReference type="Rhea" id="RHEA:29600"/>
    </physiologicalReaction>
</comment>
<keyword evidence="9" id="KW-1133">Transmembrane helix</keyword>
<dbReference type="GO" id="GO:0005789">
    <property type="term" value="C:endoplasmic reticulum membrane"/>
    <property type="evidence" value="ECO:0007669"/>
    <property type="project" value="UniProtKB-SubCell"/>
</dbReference>
<evidence type="ECO:0000256" key="16">
    <source>
        <dbReference type="ARBA" id="ARBA00060567"/>
    </source>
</evidence>
<dbReference type="GO" id="GO:0020037">
    <property type="term" value="F:heme binding"/>
    <property type="evidence" value="ECO:0007669"/>
    <property type="project" value="InterPro"/>
</dbReference>
<dbReference type="FunFam" id="1.10.630.10:FF:000059">
    <property type="entry name" value="Cytochrome P450 monooxygenase"/>
    <property type="match status" value="1"/>
</dbReference>
<evidence type="ECO:0000256" key="2">
    <source>
        <dbReference type="ARBA" id="ARBA00004648"/>
    </source>
</evidence>
<dbReference type="GO" id="GO:0140735">
    <property type="term" value="P:lovastatin biosynthetic process"/>
    <property type="evidence" value="ECO:0007669"/>
    <property type="project" value="UniProtKB-ARBA"/>
</dbReference>
<evidence type="ECO:0000256" key="11">
    <source>
        <dbReference type="ARBA" id="ARBA00023004"/>
    </source>
</evidence>
<evidence type="ECO:0000256" key="19">
    <source>
        <dbReference type="ARBA" id="ARBA00067132"/>
    </source>
</evidence>
<reference evidence="25 26" key="1">
    <citation type="submission" date="2019-04" db="EMBL/GenBank/DDBJ databases">
        <title>Friends and foes A comparative genomics studyof 23 Aspergillus species from section Flavi.</title>
        <authorList>
            <consortium name="DOE Joint Genome Institute"/>
            <person name="Kjaerbolling I."/>
            <person name="Vesth T."/>
            <person name="Frisvad J.C."/>
            <person name="Nybo J.L."/>
            <person name="Theobald S."/>
            <person name="Kildgaard S."/>
            <person name="Isbrandt T."/>
            <person name="Kuo A."/>
            <person name="Sato A."/>
            <person name="Lyhne E.K."/>
            <person name="Kogle M.E."/>
            <person name="Wiebenga A."/>
            <person name="Kun R.S."/>
            <person name="Lubbers R.J."/>
            <person name="Makela M.R."/>
            <person name="Barry K."/>
            <person name="Chovatia M."/>
            <person name="Clum A."/>
            <person name="Daum C."/>
            <person name="Haridas S."/>
            <person name="He G."/>
            <person name="LaButti K."/>
            <person name="Lipzen A."/>
            <person name="Mondo S."/>
            <person name="Riley R."/>
            <person name="Salamov A."/>
            <person name="Simmons B.A."/>
            <person name="Magnuson J.K."/>
            <person name="Henrissat B."/>
            <person name="Mortensen U.H."/>
            <person name="Larsen T.O."/>
            <person name="Devries R.P."/>
            <person name="Grigoriev I.V."/>
            <person name="Machida M."/>
            <person name="Baker S.E."/>
            <person name="Andersen M.R."/>
        </authorList>
    </citation>
    <scope>NUCLEOTIDE SEQUENCE [LARGE SCALE GENOMIC DNA]</scope>
    <source>
        <strain evidence="25 26">IBT 29228</strain>
    </source>
</reference>
<comment type="cofactor">
    <cofactor evidence="1 23">
        <name>heme</name>
        <dbReference type="ChEBI" id="CHEBI:30413"/>
    </cofactor>
</comment>
<evidence type="ECO:0000313" key="26">
    <source>
        <dbReference type="Proteomes" id="UP000326198"/>
    </source>
</evidence>
<dbReference type="InterPro" id="IPR017972">
    <property type="entry name" value="Cyt_P450_CS"/>
</dbReference>
<keyword evidence="8" id="KW-0735">Signal-anchor</keyword>
<dbReference type="GO" id="GO:0004497">
    <property type="term" value="F:monooxygenase activity"/>
    <property type="evidence" value="ECO:0007669"/>
    <property type="project" value="UniProtKB-KW"/>
</dbReference>
<evidence type="ECO:0000256" key="23">
    <source>
        <dbReference type="PIRSR" id="PIRSR602403-1"/>
    </source>
</evidence>
<comment type="subcellular location">
    <subcellularLocation>
        <location evidence="2">Endoplasmic reticulum membrane</location>
        <topology evidence="2">Single-pass type II membrane protein</topology>
    </subcellularLocation>
</comment>
<comment type="pathway">
    <text evidence="16">Polyketide biosynthesis; lovastatin biosynthesis.</text>
</comment>
<dbReference type="CDD" id="cd11041">
    <property type="entry name" value="CYP503A1-like"/>
    <property type="match status" value="1"/>
</dbReference>
<keyword evidence="10 24" id="KW-0560">Oxidoreductase</keyword>
<dbReference type="PANTHER" id="PTHR46206:SF2">
    <property type="entry name" value="CYTOCHROME P450 MONOOXYGENASE AUSG-RELATED"/>
    <property type="match status" value="1"/>
</dbReference>
<evidence type="ECO:0000256" key="21">
    <source>
        <dbReference type="ARBA" id="ARBA00079297"/>
    </source>
</evidence>
<dbReference type="InterPro" id="IPR002403">
    <property type="entry name" value="Cyt_P450_E_grp-IV"/>
</dbReference>
<comment type="catalytic activity">
    <reaction evidence="14">
        <text>dihydromonacolin L carboxylate + reduced [NADPH--hemoprotein reductase] + O2 = monacolin L carboxylate + oxidized [NADPH--hemoprotein reductase] + 2 H2O + H(+)</text>
        <dbReference type="Rhea" id="RHEA:42368"/>
        <dbReference type="Rhea" id="RHEA-COMP:11964"/>
        <dbReference type="Rhea" id="RHEA-COMP:11965"/>
        <dbReference type="ChEBI" id="CHEBI:15377"/>
        <dbReference type="ChEBI" id="CHEBI:15378"/>
        <dbReference type="ChEBI" id="CHEBI:15379"/>
        <dbReference type="ChEBI" id="CHEBI:57618"/>
        <dbReference type="ChEBI" id="CHEBI:58210"/>
        <dbReference type="ChEBI" id="CHEBI:79031"/>
        <dbReference type="ChEBI" id="CHEBI:79044"/>
        <dbReference type="EC" id="1.14.14.124"/>
    </reaction>
    <physiologicalReaction direction="left-to-right" evidence="14">
        <dbReference type="Rhea" id="RHEA:42369"/>
    </physiologicalReaction>
</comment>